<feature type="binding site" evidence="13">
    <location>
        <begin position="124"/>
        <end position="127"/>
    </location>
    <ligand>
        <name>NAD(+)</name>
        <dbReference type="ChEBI" id="CHEBI:57540"/>
    </ligand>
</feature>
<dbReference type="Pfam" id="PF01113">
    <property type="entry name" value="DapB_N"/>
    <property type="match status" value="1"/>
</dbReference>
<keyword evidence="6 13" id="KW-0560">Oxidoreductase</keyword>
<dbReference type="GO" id="GO:0016726">
    <property type="term" value="F:oxidoreductase activity, acting on CH or CH2 groups, NAD or NADP as acceptor"/>
    <property type="evidence" value="ECO:0007669"/>
    <property type="project" value="UniProtKB-UniRule"/>
</dbReference>
<feature type="binding site" evidence="13">
    <location>
        <position position="158"/>
    </location>
    <ligand>
        <name>(S)-2,3,4,5-tetrahydrodipicolinate</name>
        <dbReference type="ChEBI" id="CHEBI:16845"/>
    </ligand>
</feature>
<proteinExistence type="inferred from homology"/>
<dbReference type="Pfam" id="PF05173">
    <property type="entry name" value="DapB_C"/>
    <property type="match status" value="1"/>
</dbReference>
<evidence type="ECO:0000256" key="2">
    <source>
        <dbReference type="ARBA" id="ARBA00022490"/>
    </source>
</evidence>
<evidence type="ECO:0000313" key="17">
    <source>
        <dbReference type="Proteomes" id="UP000094147"/>
    </source>
</evidence>
<dbReference type="AlphaFoldDB" id="A0A1B3B872"/>
<keyword evidence="3 13" id="KW-0028">Amino-acid biosynthesis</keyword>
<dbReference type="InterPro" id="IPR022664">
    <property type="entry name" value="DapB_N_CS"/>
</dbReference>
<dbReference type="NCBIfam" id="TIGR00036">
    <property type="entry name" value="dapB"/>
    <property type="match status" value="1"/>
</dbReference>
<feature type="domain" description="Dihydrodipicolinate reductase C-terminal" evidence="15">
    <location>
        <begin position="130"/>
        <end position="265"/>
    </location>
</feature>
<dbReference type="InterPro" id="IPR036291">
    <property type="entry name" value="NAD(P)-bd_dom_sf"/>
</dbReference>
<feature type="binding site" evidence="13">
    <location>
        <position position="37"/>
    </location>
    <ligand>
        <name>NADP(+)</name>
        <dbReference type="ChEBI" id="CHEBI:58349"/>
    </ligand>
</feature>
<feature type="binding site" evidence="13">
    <location>
        <begin position="100"/>
        <end position="102"/>
    </location>
    <ligand>
        <name>NAD(+)</name>
        <dbReference type="ChEBI" id="CHEBI:57540"/>
    </ligand>
</feature>
<dbReference type="GO" id="GO:0050661">
    <property type="term" value="F:NADP binding"/>
    <property type="evidence" value="ECO:0007669"/>
    <property type="project" value="UniProtKB-UniRule"/>
</dbReference>
<evidence type="ECO:0000259" key="15">
    <source>
        <dbReference type="Pfam" id="PF05173"/>
    </source>
</evidence>
<comment type="pathway">
    <text evidence="9 13">Amino-acid biosynthesis; L-lysine biosynthesis via DAP pathway; (S)-tetrahydrodipicolinate from L-aspartate: step 4/4.</text>
</comment>
<dbReference type="InterPro" id="IPR022663">
    <property type="entry name" value="DapB_C"/>
</dbReference>
<keyword evidence="17" id="KW-1185">Reference proteome</keyword>
<dbReference type="GO" id="GO:0051287">
    <property type="term" value="F:NAD binding"/>
    <property type="evidence" value="ECO:0007669"/>
    <property type="project" value="UniProtKB-UniRule"/>
</dbReference>
<comment type="catalytic activity">
    <reaction evidence="12 13">
        <text>(S)-2,3,4,5-tetrahydrodipicolinate + NAD(+) + H2O = (2S,4S)-4-hydroxy-2,3,4,5-tetrahydrodipicolinate + NADH + H(+)</text>
        <dbReference type="Rhea" id="RHEA:35323"/>
        <dbReference type="ChEBI" id="CHEBI:15377"/>
        <dbReference type="ChEBI" id="CHEBI:15378"/>
        <dbReference type="ChEBI" id="CHEBI:16845"/>
        <dbReference type="ChEBI" id="CHEBI:57540"/>
        <dbReference type="ChEBI" id="CHEBI:57945"/>
        <dbReference type="ChEBI" id="CHEBI:67139"/>
        <dbReference type="EC" id="1.17.1.8"/>
    </reaction>
</comment>
<dbReference type="PIRSF" id="PIRSF000161">
    <property type="entry name" value="DHPR"/>
    <property type="match status" value="1"/>
</dbReference>
<comment type="similarity">
    <text evidence="1 13">Belongs to the DapB family.</text>
</comment>
<keyword evidence="8 13" id="KW-0457">Lysine biosynthesis</keyword>
<evidence type="ECO:0000256" key="12">
    <source>
        <dbReference type="ARBA" id="ARBA00049396"/>
    </source>
</evidence>
<dbReference type="SUPFAM" id="SSF55347">
    <property type="entry name" value="Glyceraldehyde-3-phosphate dehydrogenase-like, C-terminal domain"/>
    <property type="match status" value="1"/>
</dbReference>
<dbReference type="InterPro" id="IPR023940">
    <property type="entry name" value="DHDPR_bac"/>
</dbReference>
<reference evidence="17" key="1">
    <citation type="submission" date="2015-08" db="EMBL/GenBank/DDBJ databases">
        <authorList>
            <person name="Kim K.M."/>
        </authorList>
    </citation>
    <scope>NUCLEOTIDE SEQUENCE [LARGE SCALE GENOMIC DNA]</scope>
    <source>
        <strain evidence="17">KCTC 23892</strain>
    </source>
</reference>
<evidence type="ECO:0000256" key="13">
    <source>
        <dbReference type="HAMAP-Rule" id="MF_00102"/>
    </source>
</evidence>
<feature type="domain" description="Dihydrodipicolinate reductase N-terminal" evidence="14">
    <location>
        <begin position="5"/>
        <end position="127"/>
    </location>
</feature>
<evidence type="ECO:0000313" key="16">
    <source>
        <dbReference type="EMBL" id="AOE48956.1"/>
    </source>
</evidence>
<dbReference type="PANTHER" id="PTHR20836">
    <property type="entry name" value="DIHYDRODIPICOLINATE REDUCTASE"/>
    <property type="match status" value="1"/>
</dbReference>
<dbReference type="PANTHER" id="PTHR20836:SF0">
    <property type="entry name" value="4-HYDROXY-TETRAHYDRODIPICOLINATE REDUCTASE 1, CHLOROPLASTIC-RELATED"/>
    <property type="match status" value="1"/>
</dbReference>
<evidence type="ECO:0000256" key="1">
    <source>
        <dbReference type="ARBA" id="ARBA00006642"/>
    </source>
</evidence>
<feature type="binding site" evidence="13">
    <location>
        <begin position="167"/>
        <end position="168"/>
    </location>
    <ligand>
        <name>(S)-2,3,4,5-tetrahydrodipicolinate</name>
        <dbReference type="ChEBI" id="CHEBI:16845"/>
    </ligand>
</feature>
<dbReference type="GO" id="GO:0008839">
    <property type="term" value="F:4-hydroxy-tetrahydrodipicolinate reductase"/>
    <property type="evidence" value="ECO:0007669"/>
    <property type="project" value="UniProtKB-UniRule"/>
</dbReference>
<accession>A0A1B3B872</accession>
<feature type="active site" description="Proton donor/acceptor" evidence="13">
    <location>
        <position position="157"/>
    </location>
</feature>
<keyword evidence="5 13" id="KW-0220">Diaminopimelate biosynthesis</keyword>
<dbReference type="FunFam" id="3.30.360.10:FF:000004">
    <property type="entry name" value="4-hydroxy-tetrahydrodipicolinate reductase"/>
    <property type="match status" value="1"/>
</dbReference>
<name>A0A1B3B872_9GAMM</name>
<evidence type="ECO:0000256" key="11">
    <source>
        <dbReference type="ARBA" id="ARBA00049080"/>
    </source>
</evidence>
<evidence type="ECO:0000256" key="4">
    <source>
        <dbReference type="ARBA" id="ARBA00022857"/>
    </source>
</evidence>
<dbReference type="Gene3D" id="3.30.360.10">
    <property type="entry name" value="Dihydrodipicolinate Reductase, domain 2"/>
    <property type="match status" value="1"/>
</dbReference>
<protein>
    <recommendedName>
        <fullName evidence="10 13">4-hydroxy-tetrahydrodipicolinate reductase</fullName>
        <shortName evidence="13">HTPA reductase</shortName>
        <ecNumber evidence="10 13">1.17.1.8</ecNumber>
    </recommendedName>
</protein>
<evidence type="ECO:0000256" key="10">
    <source>
        <dbReference type="ARBA" id="ARBA00038983"/>
    </source>
</evidence>
<dbReference type="Gene3D" id="3.40.50.720">
    <property type="entry name" value="NAD(P)-binding Rossmann-like Domain"/>
    <property type="match status" value="1"/>
</dbReference>
<comment type="catalytic activity">
    <reaction evidence="11 13">
        <text>(S)-2,3,4,5-tetrahydrodipicolinate + NADP(+) + H2O = (2S,4S)-4-hydroxy-2,3,4,5-tetrahydrodipicolinate + NADPH + H(+)</text>
        <dbReference type="Rhea" id="RHEA:35331"/>
        <dbReference type="ChEBI" id="CHEBI:15377"/>
        <dbReference type="ChEBI" id="CHEBI:15378"/>
        <dbReference type="ChEBI" id="CHEBI:16845"/>
        <dbReference type="ChEBI" id="CHEBI:57783"/>
        <dbReference type="ChEBI" id="CHEBI:58349"/>
        <dbReference type="ChEBI" id="CHEBI:67139"/>
        <dbReference type="EC" id="1.17.1.8"/>
    </reaction>
</comment>
<evidence type="ECO:0000256" key="6">
    <source>
        <dbReference type="ARBA" id="ARBA00023002"/>
    </source>
</evidence>
<evidence type="ECO:0000259" key="14">
    <source>
        <dbReference type="Pfam" id="PF01113"/>
    </source>
</evidence>
<dbReference type="PROSITE" id="PS01298">
    <property type="entry name" value="DAPB"/>
    <property type="match status" value="1"/>
</dbReference>
<sequence length="267" mass="28425">MSKTKVIINAATGRMGKELLKAAIDDRGAELISAIARAGHPLVGTDIAILTGSEPIGVVVDDDLHKALSKKGVVIDFSLPDYSIECLNQAVPAKSPMVIGTTGYSQEQLDQIEKASKYIPIVLAANYSVGVNSLIGLVKQATRLLGDKADVEIFEAHHKHKKDAPSGTALALGEAVAKERGVNLSDVAEWTRYGEAPRQKGDIGFSVMRAGDIVGTHDVVFALNGEMVTIRHEAQSRQCFASGAVTAAHWVKSQKPGLYDMQDVLGL</sequence>
<keyword evidence="4 13" id="KW-0521">NADP</keyword>
<dbReference type="GO" id="GO:0009089">
    <property type="term" value="P:lysine biosynthetic process via diaminopimelate"/>
    <property type="evidence" value="ECO:0007669"/>
    <property type="project" value="UniProtKB-UniRule"/>
</dbReference>
<keyword evidence="2 13" id="KW-0963">Cytoplasm</keyword>
<dbReference type="Proteomes" id="UP000094147">
    <property type="component" value="Chromosome"/>
</dbReference>
<evidence type="ECO:0000256" key="5">
    <source>
        <dbReference type="ARBA" id="ARBA00022915"/>
    </source>
</evidence>
<evidence type="ECO:0000256" key="8">
    <source>
        <dbReference type="ARBA" id="ARBA00023154"/>
    </source>
</evidence>
<gene>
    <name evidence="13" type="primary">dapB</name>
    <name evidence="16" type="ORF">KS2013_228</name>
</gene>
<dbReference type="EMBL" id="CP012418">
    <property type="protein sequence ID" value="AOE48956.1"/>
    <property type="molecule type" value="Genomic_DNA"/>
</dbReference>
<comment type="subcellular location">
    <subcellularLocation>
        <location evidence="13">Cytoplasm</location>
    </subcellularLocation>
</comment>
<evidence type="ECO:0000256" key="3">
    <source>
        <dbReference type="ARBA" id="ARBA00022605"/>
    </source>
</evidence>
<dbReference type="STRING" id="1144748.KS2013_228"/>
<comment type="caution">
    <text evidence="13">Lacks conserved residue(s) required for the propagation of feature annotation.</text>
</comment>
<dbReference type="UniPathway" id="UPA00034">
    <property type="reaction ID" value="UER00018"/>
</dbReference>
<comment type="subunit">
    <text evidence="13">Homotetramer.</text>
</comment>
<dbReference type="CDD" id="cd02274">
    <property type="entry name" value="DHDPR_N"/>
    <property type="match status" value="1"/>
</dbReference>
<comment type="caution">
    <text evidence="13">Was originally thought to be a dihydrodipicolinate reductase (DHDPR), catalyzing the conversion of dihydrodipicolinate to tetrahydrodipicolinate. However, it was shown in E.coli that the substrate of the enzymatic reaction is not dihydrodipicolinate (DHDP) but in fact (2S,4S)-4-hydroxy-2,3,4,5-tetrahydrodipicolinic acid (HTPA), the product released by the DapA-catalyzed reaction.</text>
</comment>
<dbReference type="GO" id="GO:0019877">
    <property type="term" value="P:diaminopimelate biosynthetic process"/>
    <property type="evidence" value="ECO:0007669"/>
    <property type="project" value="UniProtKB-UniRule"/>
</dbReference>
<evidence type="ECO:0000256" key="9">
    <source>
        <dbReference type="ARBA" id="ARBA00037922"/>
    </source>
</evidence>
<dbReference type="RefSeq" id="WP_068988586.1">
    <property type="nucleotide sequence ID" value="NZ_CP012418.1"/>
</dbReference>
<dbReference type="GO" id="GO:0005829">
    <property type="term" value="C:cytosol"/>
    <property type="evidence" value="ECO:0007669"/>
    <property type="project" value="TreeGrafter"/>
</dbReference>
<dbReference type="OrthoDB" id="9790352at2"/>
<keyword evidence="7 13" id="KW-0520">NAD</keyword>
<dbReference type="SUPFAM" id="SSF51735">
    <property type="entry name" value="NAD(P)-binding Rossmann-fold domains"/>
    <property type="match status" value="1"/>
</dbReference>
<evidence type="ECO:0000256" key="7">
    <source>
        <dbReference type="ARBA" id="ARBA00023027"/>
    </source>
</evidence>
<feature type="active site" description="Proton donor" evidence="13">
    <location>
        <position position="161"/>
    </location>
</feature>
<dbReference type="KEGG" id="ksd:KS2013_228"/>
<organism evidence="16 17">
    <name type="scientific">Kangiella sediminilitoris</name>
    <dbReference type="NCBI Taxonomy" id="1144748"/>
    <lineage>
        <taxon>Bacteria</taxon>
        <taxon>Pseudomonadati</taxon>
        <taxon>Pseudomonadota</taxon>
        <taxon>Gammaproteobacteria</taxon>
        <taxon>Kangiellales</taxon>
        <taxon>Kangiellaceae</taxon>
        <taxon>Kangiella</taxon>
    </lineage>
</organism>
<dbReference type="EC" id="1.17.1.8" evidence="10 13"/>
<dbReference type="HAMAP" id="MF_00102">
    <property type="entry name" value="DapB"/>
    <property type="match status" value="1"/>
</dbReference>
<dbReference type="InterPro" id="IPR000846">
    <property type="entry name" value="DapB_N"/>
</dbReference>
<comment type="function">
    <text evidence="13">Catalyzes the conversion of 4-hydroxy-tetrahydrodipicolinate (HTPA) to tetrahydrodipicolinate.</text>
</comment>
<dbReference type="PATRIC" id="fig|1144748.3.peg.233"/>